<proteinExistence type="predicted"/>
<reference evidence="1 2" key="1">
    <citation type="submission" date="2020-03" db="EMBL/GenBank/DDBJ databases">
        <title>Bradyrhizobium diversity isolated from nodules of Indigofera sp.</title>
        <authorList>
            <person name="Klepa M."/>
            <person name="Helene L."/>
            <person name="Hungria M."/>
        </authorList>
    </citation>
    <scope>NUCLEOTIDE SEQUENCE [LARGE SCALE GENOMIC DNA]</scope>
    <source>
        <strain evidence="1 2">WSM 1791</strain>
    </source>
</reference>
<organism evidence="1 2">
    <name type="scientific">Bradyrhizobium australiense</name>
    <dbReference type="NCBI Taxonomy" id="2721161"/>
    <lineage>
        <taxon>Bacteria</taxon>
        <taxon>Pseudomonadati</taxon>
        <taxon>Pseudomonadota</taxon>
        <taxon>Alphaproteobacteria</taxon>
        <taxon>Hyphomicrobiales</taxon>
        <taxon>Nitrobacteraceae</taxon>
        <taxon>Bradyrhizobium</taxon>
    </lineage>
</organism>
<evidence type="ECO:0000313" key="1">
    <source>
        <dbReference type="EMBL" id="NOJ40320.1"/>
    </source>
</evidence>
<gene>
    <name evidence="1" type="ORF">HCN58_12040</name>
</gene>
<evidence type="ECO:0000313" key="2">
    <source>
        <dbReference type="Proteomes" id="UP000544122"/>
    </source>
</evidence>
<sequence length="247" mass="28086">MHRRPRLDRRDRLSGRFRRRDRRNAVADCVYHAAKLLHHKCSGNFDLRLSVANESRHLRGLELMVDYLQRISKTPTGVQVVRQRPLDRIEIASKLLARGLARGGRSFGCDPLLAVGDLRLHLPERIEVTVARHGASSDRRLQFRANLVIGIEIGFEMMALELRFRFQKRRVRCCMAAAQVLGATAERRQFGVKVFHEGFSSEECCHAEKPRDAGLICEGSTCGVRQRTSDCCGAHQKWRRGALPPVP</sequence>
<dbReference type="RefSeq" id="WP_171579605.1">
    <property type="nucleotide sequence ID" value="NZ_JAAVLX010000004.1"/>
</dbReference>
<dbReference type="Proteomes" id="UP000544122">
    <property type="component" value="Unassembled WGS sequence"/>
</dbReference>
<accession>A0A7Y4LW41</accession>
<dbReference type="AlphaFoldDB" id="A0A7Y4LW41"/>
<comment type="caution">
    <text evidence="1">The sequence shown here is derived from an EMBL/GenBank/DDBJ whole genome shotgun (WGS) entry which is preliminary data.</text>
</comment>
<name>A0A7Y4LW41_9BRAD</name>
<dbReference type="EMBL" id="JAAVLX010000004">
    <property type="protein sequence ID" value="NOJ40320.1"/>
    <property type="molecule type" value="Genomic_DNA"/>
</dbReference>
<protein>
    <submittedName>
        <fullName evidence="1">Uncharacterized protein</fullName>
    </submittedName>
</protein>
<keyword evidence="2" id="KW-1185">Reference proteome</keyword>